<dbReference type="RefSeq" id="WP_073199629.1">
    <property type="nucleotide sequence ID" value="NZ_FRBN01000022.1"/>
</dbReference>
<keyword evidence="3" id="KW-1185">Reference proteome</keyword>
<protein>
    <submittedName>
        <fullName evidence="2">Phasin protein</fullName>
    </submittedName>
</protein>
<feature type="domain" description="Phasin" evidence="1">
    <location>
        <begin position="35"/>
        <end position="105"/>
    </location>
</feature>
<gene>
    <name evidence="2" type="ORF">SAMN05444414_1226</name>
</gene>
<evidence type="ECO:0000313" key="3">
    <source>
        <dbReference type="Proteomes" id="UP000184191"/>
    </source>
</evidence>
<proteinExistence type="predicted"/>
<dbReference type="EMBL" id="FRBN01000022">
    <property type="protein sequence ID" value="SHL59891.1"/>
    <property type="molecule type" value="Genomic_DNA"/>
</dbReference>
<evidence type="ECO:0000259" key="1">
    <source>
        <dbReference type="Pfam" id="PF09361"/>
    </source>
</evidence>
<sequence length="117" mass="13048">MTKTAKKSDTGKPDLSAFSAAMIAGHPAASKLWLDIIAESTRFVSERFQEDLEGQKALLRCRKPVEVVQLQSELFRKAIEQYTAEAHRLFDIMNDAAGESLKEATSKMSRAYDDVPL</sequence>
<dbReference type="InterPro" id="IPR018968">
    <property type="entry name" value="Phasin"/>
</dbReference>
<name>A0A1M7BY24_9RHOB</name>
<dbReference type="Pfam" id="PF09361">
    <property type="entry name" value="Phasin_2"/>
    <property type="match status" value="1"/>
</dbReference>
<reference evidence="3" key="1">
    <citation type="submission" date="2016-11" db="EMBL/GenBank/DDBJ databases">
        <authorList>
            <person name="Varghese N."/>
            <person name="Submissions S."/>
        </authorList>
    </citation>
    <scope>NUCLEOTIDE SEQUENCE [LARGE SCALE GENOMIC DNA]</scope>
    <source>
        <strain evidence="3">DSM 29327</strain>
    </source>
</reference>
<organism evidence="2 3">
    <name type="scientific">Roseovarius marisflavi</name>
    <dbReference type="NCBI Taxonomy" id="1054996"/>
    <lineage>
        <taxon>Bacteria</taxon>
        <taxon>Pseudomonadati</taxon>
        <taxon>Pseudomonadota</taxon>
        <taxon>Alphaproteobacteria</taxon>
        <taxon>Rhodobacterales</taxon>
        <taxon>Roseobacteraceae</taxon>
        <taxon>Roseovarius</taxon>
    </lineage>
</organism>
<dbReference type="Proteomes" id="UP000184191">
    <property type="component" value="Unassembled WGS sequence"/>
</dbReference>
<dbReference type="AlphaFoldDB" id="A0A1M7BY24"/>
<evidence type="ECO:0000313" key="2">
    <source>
        <dbReference type="EMBL" id="SHL59891.1"/>
    </source>
</evidence>
<accession>A0A1M7BY24</accession>